<organism evidence="2 3">
    <name type="scientific">Paramagnetospirillum caucaseum</name>
    <dbReference type="NCBI Taxonomy" id="1244869"/>
    <lineage>
        <taxon>Bacteria</taxon>
        <taxon>Pseudomonadati</taxon>
        <taxon>Pseudomonadota</taxon>
        <taxon>Alphaproteobacteria</taxon>
        <taxon>Rhodospirillales</taxon>
        <taxon>Magnetospirillaceae</taxon>
        <taxon>Paramagnetospirillum</taxon>
    </lineage>
</organism>
<dbReference type="PATRIC" id="fig|1244869.3.peg.2368"/>
<reference evidence="2 3" key="1">
    <citation type="journal article" date="2014" name="Genome Announc.">
        <title>Draft Genome Sequence of Magnetospirillum sp. Strain SO-1, a Freshwater Magnetotactic Bacterium Isolated from the Ol'khovka River, Russia.</title>
        <authorList>
            <person name="Grouzdev D.S."/>
            <person name="Dziuba M.V."/>
            <person name="Sukhacheva M.S."/>
            <person name="Mardanov A.V."/>
            <person name="Beletskiy A.V."/>
            <person name="Kuznetsov B.B."/>
            <person name="Skryabin K.G."/>
        </authorList>
    </citation>
    <scope>NUCLEOTIDE SEQUENCE [LARGE SCALE GENOMIC DNA]</scope>
    <source>
        <strain evidence="2 3">SO-1</strain>
    </source>
</reference>
<name>M2Z5W9_9PROT</name>
<feature type="domain" description="Bacteriophage Mu Gp45 N-terminal" evidence="1">
    <location>
        <begin position="23"/>
        <end position="90"/>
    </location>
</feature>
<dbReference type="RefSeq" id="WP_008617685.1">
    <property type="nucleotide sequence ID" value="NZ_AONQ01000028.1"/>
</dbReference>
<comment type="caution">
    <text evidence="2">The sequence shown here is derived from an EMBL/GenBank/DDBJ whole genome shotgun (WGS) entry which is preliminary data.</text>
</comment>
<protein>
    <submittedName>
        <fullName evidence="2">Bacteriophage Mu Gp45 protein</fullName>
    </submittedName>
</protein>
<proteinExistence type="predicted"/>
<evidence type="ECO:0000313" key="2">
    <source>
        <dbReference type="EMBL" id="EME69710.1"/>
    </source>
</evidence>
<dbReference type="EMBL" id="AONQ01000028">
    <property type="protein sequence ID" value="EME69710.1"/>
    <property type="molecule type" value="Genomic_DNA"/>
</dbReference>
<keyword evidence="3" id="KW-1185">Reference proteome</keyword>
<evidence type="ECO:0000259" key="1">
    <source>
        <dbReference type="Pfam" id="PF06890"/>
    </source>
</evidence>
<sequence>MVRRLIAAALQPLRDRLAMMVGRGVLAALEADGGLMRAGIKGIDDEVLGERDYVLDYGISTRPHPGAEALMLFLAGLRSNGVVVRLYDRRYTISLEYGEVAIHDDKGQKVHLTRTGIAVTSPLDITVASAKTLRLAGERVHIHATKYLDVDCNGHGWCWASLGASYTVTNYVIGEVSSATVAVSPAEVPHGD</sequence>
<accession>M2Z5W9</accession>
<dbReference type="AlphaFoldDB" id="M2Z5W9"/>
<dbReference type="InterPro" id="IPR053861">
    <property type="entry name" value="Phage_Mu_Gp45_N"/>
</dbReference>
<dbReference type="OrthoDB" id="7364815at2"/>
<dbReference type="Proteomes" id="UP000011744">
    <property type="component" value="Unassembled WGS sequence"/>
</dbReference>
<evidence type="ECO:0000313" key="3">
    <source>
        <dbReference type="Proteomes" id="UP000011744"/>
    </source>
</evidence>
<dbReference type="STRING" id="1244869.H261_11759"/>
<dbReference type="eggNOG" id="COG4384">
    <property type="taxonomic scope" value="Bacteria"/>
</dbReference>
<dbReference type="Pfam" id="PF06890">
    <property type="entry name" value="Phage_Mu_Gp45"/>
    <property type="match status" value="1"/>
</dbReference>
<gene>
    <name evidence="2" type="ORF">H261_11759</name>
</gene>